<evidence type="ECO:0000256" key="2">
    <source>
        <dbReference type="ARBA" id="ARBA00009003"/>
    </source>
</evidence>
<dbReference type="InterPro" id="IPR051981">
    <property type="entry name" value="Glycosyltransf_32"/>
</dbReference>
<evidence type="ECO:0000256" key="4">
    <source>
        <dbReference type="ARBA" id="ARBA00022679"/>
    </source>
</evidence>
<evidence type="ECO:0000256" key="3">
    <source>
        <dbReference type="ARBA" id="ARBA00022676"/>
    </source>
</evidence>
<comment type="subcellular location">
    <subcellularLocation>
        <location evidence="1">Golgi apparatus membrane</location>
        <topology evidence="1">Single-pass type II membrane protein</topology>
    </subcellularLocation>
</comment>
<evidence type="ECO:0000256" key="6">
    <source>
        <dbReference type="ARBA" id="ARBA00023136"/>
    </source>
</evidence>
<dbReference type="EMBL" id="OU963903">
    <property type="protein sequence ID" value="CAH2980079.1"/>
    <property type="molecule type" value="Genomic_DNA"/>
</dbReference>
<dbReference type="Gene3D" id="3.90.550.20">
    <property type="match status" value="1"/>
</dbReference>
<evidence type="ECO:0000259" key="8">
    <source>
        <dbReference type="Pfam" id="PF04572"/>
    </source>
</evidence>
<dbReference type="InterPro" id="IPR007652">
    <property type="entry name" value="A1-4-GlycosylTfrase_dom"/>
</dbReference>
<accession>A0ABN8L4I4</accession>
<protein>
    <recommendedName>
        <fullName evidence="8">Alpha 1,4-glycosyltransferase domain-containing protein</fullName>
    </recommendedName>
</protein>
<evidence type="ECO:0000313" key="9">
    <source>
        <dbReference type="EMBL" id="CAH2980079.1"/>
    </source>
</evidence>
<evidence type="ECO:0000256" key="1">
    <source>
        <dbReference type="ARBA" id="ARBA00004323"/>
    </source>
</evidence>
<keyword evidence="4" id="KW-0808">Transferase</keyword>
<keyword evidence="3" id="KW-0328">Glycosyltransferase</keyword>
<keyword evidence="7" id="KW-0812">Transmembrane</keyword>
<feature type="transmembrane region" description="Helical" evidence="7">
    <location>
        <begin position="9"/>
        <end position="28"/>
    </location>
</feature>
<evidence type="ECO:0000256" key="7">
    <source>
        <dbReference type="SAM" id="Phobius"/>
    </source>
</evidence>
<dbReference type="Pfam" id="PF04572">
    <property type="entry name" value="Gb3_synth"/>
    <property type="match status" value="1"/>
</dbReference>
<keyword evidence="7" id="KW-1133">Transmembrane helix</keyword>
<keyword evidence="5" id="KW-0333">Golgi apparatus</keyword>
<organism evidence="9 10">
    <name type="scientific">Chilo suppressalis</name>
    <name type="common">Asiatic rice borer moth</name>
    <dbReference type="NCBI Taxonomy" id="168631"/>
    <lineage>
        <taxon>Eukaryota</taxon>
        <taxon>Metazoa</taxon>
        <taxon>Ecdysozoa</taxon>
        <taxon>Arthropoda</taxon>
        <taxon>Hexapoda</taxon>
        <taxon>Insecta</taxon>
        <taxon>Pterygota</taxon>
        <taxon>Neoptera</taxon>
        <taxon>Endopterygota</taxon>
        <taxon>Lepidoptera</taxon>
        <taxon>Glossata</taxon>
        <taxon>Ditrysia</taxon>
        <taxon>Pyraloidea</taxon>
        <taxon>Crambidae</taxon>
        <taxon>Crambinae</taxon>
        <taxon>Chilo</taxon>
    </lineage>
</organism>
<reference evidence="9" key="1">
    <citation type="submission" date="2021-12" db="EMBL/GenBank/DDBJ databases">
        <authorList>
            <person name="King R."/>
        </authorList>
    </citation>
    <scope>NUCLEOTIDE SEQUENCE</scope>
</reference>
<sequence>MYYFNKYRIACKYSALISATITLILVYLSKNKPTNELYIIRWNLTEDISCHANEEGDALASVDDTFRPPEKSIFFVETSCRGGLTSRQACAVESAAKSNPHWDVHVLFSGSVSDPVLRRSCLSKLVDYKNVKLLRIHIADYARGTPLENMVAASPYKKSKWRIEHSSDVLRYLTLFKYGGVYMDSDVVVVKSLDSLGSNFAGRESEKWVAAGVLSFSRDDLGRQIANATIEDFRKNYRPKVWGNNGPGVITRVLKQMCKAKGKEWNRGCNGFTVYEPEVFYPVFYKQNKMYFKAGAKIPNRRKTYVHHLWNALTRKYKVQKNSPYDILAKEHCPSIYTLYGDHFGT</sequence>
<gene>
    <name evidence="9" type="ORF">CHILSU_LOCUS810</name>
</gene>
<dbReference type="Pfam" id="PF04488">
    <property type="entry name" value="Gly_transf_sug"/>
    <property type="match status" value="1"/>
</dbReference>
<dbReference type="SUPFAM" id="SSF53448">
    <property type="entry name" value="Nucleotide-diphospho-sugar transferases"/>
    <property type="match status" value="1"/>
</dbReference>
<proteinExistence type="inferred from homology"/>
<keyword evidence="6 7" id="KW-0472">Membrane</keyword>
<dbReference type="InterPro" id="IPR029044">
    <property type="entry name" value="Nucleotide-diphossugar_trans"/>
</dbReference>
<evidence type="ECO:0000256" key="5">
    <source>
        <dbReference type="ARBA" id="ARBA00023034"/>
    </source>
</evidence>
<name>A0ABN8L4I4_CHISP</name>
<dbReference type="PANTHER" id="PTHR12042:SF21">
    <property type="entry name" value="ALPHA1,4-GALACTOSYLTRANSFERASE 1-RELATED"/>
    <property type="match status" value="1"/>
</dbReference>
<dbReference type="PANTHER" id="PTHR12042">
    <property type="entry name" value="LACTOSYLCERAMIDE 4-ALPHA-GALACTOSYLTRANSFERASE ALPHA- 1,4-GALACTOSYLTRANSFERASE"/>
    <property type="match status" value="1"/>
</dbReference>
<comment type="similarity">
    <text evidence="2">Belongs to the glycosyltransferase 32 family.</text>
</comment>
<keyword evidence="10" id="KW-1185">Reference proteome</keyword>
<evidence type="ECO:0000313" key="10">
    <source>
        <dbReference type="Proteomes" id="UP001153292"/>
    </source>
</evidence>
<dbReference type="InterPro" id="IPR007577">
    <property type="entry name" value="GlycoTrfase_DXD_sugar-bd_CS"/>
</dbReference>
<feature type="domain" description="Alpha 1,4-glycosyltransferase" evidence="8">
    <location>
        <begin position="220"/>
        <end position="338"/>
    </location>
</feature>
<dbReference type="Proteomes" id="UP001153292">
    <property type="component" value="Chromosome 10"/>
</dbReference>